<dbReference type="EMBL" id="VFRP01000006">
    <property type="protein sequence ID" value="TPE51616.1"/>
    <property type="molecule type" value="Genomic_DNA"/>
</dbReference>
<feature type="domain" description="CN hydrolase" evidence="1">
    <location>
        <begin position="17"/>
        <end position="264"/>
    </location>
</feature>
<dbReference type="AlphaFoldDB" id="A0A501WZN9"/>
<dbReference type="GO" id="GO:0016787">
    <property type="term" value="F:hydrolase activity"/>
    <property type="evidence" value="ECO:0007669"/>
    <property type="project" value="UniProtKB-KW"/>
</dbReference>
<name>A0A501WZN9_9RHOB</name>
<keyword evidence="3" id="KW-1185">Reference proteome</keyword>
<dbReference type="RefSeq" id="WP_140453591.1">
    <property type="nucleotide sequence ID" value="NZ_VFRP01000006.1"/>
</dbReference>
<keyword evidence="2" id="KW-0378">Hydrolase</keyword>
<dbReference type="Proteomes" id="UP000319255">
    <property type="component" value="Unassembled WGS sequence"/>
</dbReference>
<reference evidence="2 3" key="1">
    <citation type="submission" date="2019-06" db="EMBL/GenBank/DDBJ databases">
        <title>A novel bacterium of genus Amaricoccus, isolated from marine sediment.</title>
        <authorList>
            <person name="Huang H."/>
            <person name="Mo K."/>
            <person name="Hu Y."/>
        </authorList>
    </citation>
    <scope>NUCLEOTIDE SEQUENCE [LARGE SCALE GENOMIC DNA]</scope>
    <source>
        <strain evidence="2 3">HB172011</strain>
    </source>
</reference>
<dbReference type="OrthoDB" id="9811121at2"/>
<dbReference type="PANTHER" id="PTHR23088">
    <property type="entry name" value="NITRILASE-RELATED"/>
    <property type="match status" value="1"/>
</dbReference>
<dbReference type="Pfam" id="PF00795">
    <property type="entry name" value="CN_hydrolase"/>
    <property type="match status" value="1"/>
</dbReference>
<dbReference type="InterPro" id="IPR036526">
    <property type="entry name" value="C-N_Hydrolase_sf"/>
</dbReference>
<accession>A0A501WZN9</accession>
<dbReference type="PROSITE" id="PS50263">
    <property type="entry name" value="CN_HYDROLASE"/>
    <property type="match status" value="1"/>
</dbReference>
<evidence type="ECO:0000313" key="2">
    <source>
        <dbReference type="EMBL" id="TPE51616.1"/>
    </source>
</evidence>
<gene>
    <name evidence="2" type="ORF">FJM51_07890</name>
</gene>
<organism evidence="2 3">
    <name type="scientific">Amaricoccus solimangrovi</name>
    <dbReference type="NCBI Taxonomy" id="2589815"/>
    <lineage>
        <taxon>Bacteria</taxon>
        <taxon>Pseudomonadati</taxon>
        <taxon>Pseudomonadota</taxon>
        <taxon>Alphaproteobacteria</taxon>
        <taxon>Rhodobacterales</taxon>
        <taxon>Paracoccaceae</taxon>
        <taxon>Amaricoccus</taxon>
    </lineage>
</organism>
<evidence type="ECO:0000313" key="3">
    <source>
        <dbReference type="Proteomes" id="UP000319255"/>
    </source>
</evidence>
<dbReference type="CDD" id="cd07197">
    <property type="entry name" value="nitrilase"/>
    <property type="match status" value="1"/>
</dbReference>
<protein>
    <submittedName>
        <fullName evidence="2">Carbon-nitrogen hydrolase family protein</fullName>
    </submittedName>
</protein>
<dbReference type="PANTHER" id="PTHR23088:SF27">
    <property type="entry name" value="DEAMINATED GLUTATHIONE AMIDASE"/>
    <property type="match status" value="1"/>
</dbReference>
<dbReference type="SUPFAM" id="SSF56317">
    <property type="entry name" value="Carbon-nitrogen hydrolase"/>
    <property type="match status" value="1"/>
</dbReference>
<dbReference type="Gene3D" id="3.60.110.10">
    <property type="entry name" value="Carbon-nitrogen hydrolase"/>
    <property type="match status" value="1"/>
</dbReference>
<evidence type="ECO:0000259" key="1">
    <source>
        <dbReference type="PROSITE" id="PS50263"/>
    </source>
</evidence>
<comment type="caution">
    <text evidence="2">The sequence shown here is derived from an EMBL/GenBank/DDBJ whole genome shotgun (WGS) entry which is preliminary data.</text>
</comment>
<dbReference type="InterPro" id="IPR003010">
    <property type="entry name" value="C-N_Hydrolase"/>
</dbReference>
<sequence length="292" mass="31859">MKTDKTAGSSDDGRPTLRLLACQVAVPETRDAAARGRHLARCAAEVSRRLAEAPEPIDLVVLPELSSIEYSREAFERLDELAEPLDGPSFATWSGVARRHGVTIVYGAAIRGPGGDRITQVVVGPDGARRGAYAKIHTAQFGASMEKEFFVRGETLVVVEVAGFRVAPIICYDIRIPELSRVLCVDQGVDLLLHCGAYAHDLSFYSWHDFVVTRALENQVYMLSLNRAGADFGASMFCAPWVDETAPPENLGAEETFRTFTLTRAALAEAREVYPFLADRLEDYAGLPLALG</sequence>
<proteinExistence type="predicted"/>